<dbReference type="GO" id="GO:0005886">
    <property type="term" value="C:plasma membrane"/>
    <property type="evidence" value="ECO:0007669"/>
    <property type="project" value="UniProtKB-SubCell"/>
</dbReference>
<dbReference type="InterPro" id="IPR011862">
    <property type="entry name" value="Phos-bd"/>
</dbReference>
<protein>
    <recommendedName>
        <fullName evidence="12">Phosphate-binding protein</fullName>
    </recommendedName>
</protein>
<comment type="subcellular location">
    <subcellularLocation>
        <location evidence="2 12">Cell membrane</location>
        <topology evidence="2 12">Lipid-anchor</topology>
    </subcellularLocation>
</comment>
<dbReference type="GO" id="GO:0042301">
    <property type="term" value="F:phosphate ion binding"/>
    <property type="evidence" value="ECO:0007669"/>
    <property type="project" value="UniProtKB-UniRule"/>
</dbReference>
<evidence type="ECO:0000256" key="8">
    <source>
        <dbReference type="ARBA" id="ARBA00022729"/>
    </source>
</evidence>
<keyword evidence="9" id="KW-0472">Membrane</keyword>
<comment type="similarity">
    <text evidence="3 12">Belongs to the PstS family.</text>
</comment>
<accession>A0A7G9T3Y5</accession>
<keyword evidence="11 12" id="KW-0449">Lipoprotein</keyword>
<comment type="function">
    <text evidence="1">Part of the ABC transporter complex PstSACB involved in phosphate import.</text>
</comment>
<evidence type="ECO:0000259" key="13">
    <source>
        <dbReference type="Pfam" id="PF12849"/>
    </source>
</evidence>
<comment type="function">
    <text evidence="12">Involved in the system for phosphate transport across the cytoplasmic membrane.</text>
</comment>
<dbReference type="PANTHER" id="PTHR30570">
    <property type="entry name" value="PERIPLASMIC PHOSPHATE BINDING COMPONENT OF PHOSPHATE ABC TRANSPORTER"/>
    <property type="match status" value="1"/>
</dbReference>
<keyword evidence="6 12" id="KW-1003">Cell membrane</keyword>
<keyword evidence="7 12" id="KW-0592">Phosphate transport</keyword>
<gene>
    <name evidence="14" type="primary">pstS</name>
    <name evidence="14" type="ORF">H9L19_05225</name>
</gene>
<evidence type="ECO:0000256" key="2">
    <source>
        <dbReference type="ARBA" id="ARBA00004193"/>
    </source>
</evidence>
<dbReference type="GO" id="GO:0006817">
    <property type="term" value="P:phosphate ion transport"/>
    <property type="evidence" value="ECO:0007669"/>
    <property type="project" value="UniProtKB-UniRule"/>
</dbReference>
<name>A0A7G9T3Y5_9LACO</name>
<evidence type="ECO:0000256" key="11">
    <source>
        <dbReference type="ARBA" id="ARBA00023288"/>
    </source>
</evidence>
<evidence type="ECO:0000256" key="7">
    <source>
        <dbReference type="ARBA" id="ARBA00022592"/>
    </source>
</evidence>
<dbReference type="KEGG" id="wdi:H9L19_05225"/>
<evidence type="ECO:0000256" key="1">
    <source>
        <dbReference type="ARBA" id="ARBA00002841"/>
    </source>
</evidence>
<keyword evidence="8" id="KW-0732">Signal</keyword>
<reference evidence="14 15" key="1">
    <citation type="submission" date="2020-08" db="EMBL/GenBank/DDBJ databases">
        <title>Genome sequence of Weissella diestrammenae KACC 16890T.</title>
        <authorList>
            <person name="Hyun D.-W."/>
            <person name="Bae J.-W."/>
        </authorList>
    </citation>
    <scope>NUCLEOTIDE SEQUENCE [LARGE SCALE GENOMIC DNA]</scope>
    <source>
        <strain evidence="14 15">KACC 16890</strain>
    </source>
</reference>
<evidence type="ECO:0000256" key="3">
    <source>
        <dbReference type="ARBA" id="ARBA00008725"/>
    </source>
</evidence>
<dbReference type="Gene3D" id="3.40.190.10">
    <property type="entry name" value="Periplasmic binding protein-like II"/>
    <property type="match status" value="2"/>
</dbReference>
<dbReference type="PANTHER" id="PTHR30570:SF4">
    <property type="entry name" value="PHOSPHATE-BINDING PROTEIN PSTS 1"/>
    <property type="match status" value="1"/>
</dbReference>
<feature type="domain" description="PBP" evidence="13">
    <location>
        <begin position="30"/>
        <end position="258"/>
    </location>
</feature>
<evidence type="ECO:0000313" key="14">
    <source>
        <dbReference type="EMBL" id="QNN74810.1"/>
    </source>
</evidence>
<evidence type="ECO:0000256" key="9">
    <source>
        <dbReference type="ARBA" id="ARBA00023136"/>
    </source>
</evidence>
<evidence type="ECO:0000313" key="15">
    <source>
        <dbReference type="Proteomes" id="UP000515800"/>
    </source>
</evidence>
<dbReference type="CDD" id="cd13653">
    <property type="entry name" value="PBP2_phosphate_like_1"/>
    <property type="match status" value="1"/>
</dbReference>
<dbReference type="Proteomes" id="UP000515800">
    <property type="component" value="Chromosome"/>
</dbReference>
<organism evidence="14 15">
    <name type="scientific">Weissella diestrammenae</name>
    <dbReference type="NCBI Taxonomy" id="1162633"/>
    <lineage>
        <taxon>Bacteria</taxon>
        <taxon>Bacillati</taxon>
        <taxon>Bacillota</taxon>
        <taxon>Bacilli</taxon>
        <taxon>Lactobacillales</taxon>
        <taxon>Lactobacillaceae</taxon>
        <taxon>Weissella</taxon>
    </lineage>
</organism>
<dbReference type="EMBL" id="CP060724">
    <property type="protein sequence ID" value="QNN74810.1"/>
    <property type="molecule type" value="Genomic_DNA"/>
</dbReference>
<dbReference type="InterPro" id="IPR024370">
    <property type="entry name" value="PBP_domain"/>
</dbReference>
<dbReference type="AlphaFoldDB" id="A0A7G9T3Y5"/>
<dbReference type="Pfam" id="PF12849">
    <property type="entry name" value="PBP_like_2"/>
    <property type="match status" value="1"/>
</dbReference>
<evidence type="ECO:0000256" key="12">
    <source>
        <dbReference type="RuleBase" id="RU367119"/>
    </source>
</evidence>
<proteinExistence type="inferred from homology"/>
<sequence length="290" mass="30984">MKQKWLWGTVAVAAVAAITYAYLNHDGQKSVNINAVGSTALQPMIEAAGEEYQRETPGVFVNVQGGGSGTGLAQVQSGAVDLGNADMFAEEKAGIKAKQLVDHWVAVVGISPIVNKQAGIKNLTSQQLNAIFTKQVTNWQQVGGKNLPIVLVNRVAGSGTRATFERYGLNGSTSADGQEQDSSGTARSIVASTPGAISYVAFSYLDDDVVTVPTLNDVKPLNANVISGAYPIWSYEHVYTKGKPSADVQKFLDYLQSNKIQKTVVPRLGYISIHDMQVQRNVAGQISKVK</sequence>
<comment type="subunit">
    <text evidence="4 12">The complex is composed of two ATP-binding proteins (PstB), two transmembrane proteins (PstC and PstA) and a solute-binding protein (PstS).</text>
</comment>
<dbReference type="NCBIfam" id="TIGR02136">
    <property type="entry name" value="ptsS_2"/>
    <property type="match status" value="1"/>
</dbReference>
<evidence type="ECO:0000256" key="4">
    <source>
        <dbReference type="ARBA" id="ARBA00011529"/>
    </source>
</evidence>
<evidence type="ECO:0000256" key="10">
    <source>
        <dbReference type="ARBA" id="ARBA00023139"/>
    </source>
</evidence>
<dbReference type="SUPFAM" id="SSF53850">
    <property type="entry name" value="Periplasmic binding protein-like II"/>
    <property type="match status" value="1"/>
</dbReference>
<keyword evidence="5 12" id="KW-0813">Transport</keyword>
<keyword evidence="15" id="KW-1185">Reference proteome</keyword>
<evidence type="ECO:0000256" key="6">
    <source>
        <dbReference type="ARBA" id="ARBA00022475"/>
    </source>
</evidence>
<dbReference type="RefSeq" id="WP_187528645.1">
    <property type="nucleotide sequence ID" value="NZ_CP060724.1"/>
</dbReference>
<evidence type="ECO:0000256" key="5">
    <source>
        <dbReference type="ARBA" id="ARBA00022448"/>
    </source>
</evidence>
<keyword evidence="10 12" id="KW-0564">Palmitate</keyword>
<dbReference type="InterPro" id="IPR050811">
    <property type="entry name" value="Phosphate_ABC_transporter"/>
</dbReference>